<organism evidence="2 3">
    <name type="scientific">Stephania cephalantha</name>
    <dbReference type="NCBI Taxonomy" id="152367"/>
    <lineage>
        <taxon>Eukaryota</taxon>
        <taxon>Viridiplantae</taxon>
        <taxon>Streptophyta</taxon>
        <taxon>Embryophyta</taxon>
        <taxon>Tracheophyta</taxon>
        <taxon>Spermatophyta</taxon>
        <taxon>Magnoliopsida</taxon>
        <taxon>Ranunculales</taxon>
        <taxon>Menispermaceae</taxon>
        <taxon>Menispermoideae</taxon>
        <taxon>Cissampelideae</taxon>
        <taxon>Stephania</taxon>
    </lineage>
</organism>
<protein>
    <recommendedName>
        <fullName evidence="4">CCHC-type domain-containing protein</fullName>
    </recommendedName>
</protein>
<feature type="compositionally biased region" description="Low complexity" evidence="1">
    <location>
        <begin position="19"/>
        <end position="40"/>
    </location>
</feature>
<dbReference type="AlphaFoldDB" id="A0AAP0KU10"/>
<evidence type="ECO:0008006" key="4">
    <source>
        <dbReference type="Google" id="ProtNLM"/>
    </source>
</evidence>
<evidence type="ECO:0000256" key="1">
    <source>
        <dbReference type="SAM" id="MobiDB-lite"/>
    </source>
</evidence>
<keyword evidence="3" id="KW-1185">Reference proteome</keyword>
<evidence type="ECO:0000313" key="3">
    <source>
        <dbReference type="Proteomes" id="UP001419268"/>
    </source>
</evidence>
<reference evidence="2 3" key="1">
    <citation type="submission" date="2024-01" db="EMBL/GenBank/DDBJ databases">
        <title>Genome assemblies of Stephania.</title>
        <authorList>
            <person name="Yang L."/>
        </authorList>
    </citation>
    <scope>NUCLEOTIDE SEQUENCE [LARGE SCALE GENOMIC DNA]</scope>
    <source>
        <strain evidence="2">JXDWG</strain>
        <tissue evidence="2">Leaf</tissue>
    </source>
</reference>
<accession>A0AAP0KU10</accession>
<dbReference type="EMBL" id="JBBNAG010000002">
    <property type="protein sequence ID" value="KAK9158225.1"/>
    <property type="molecule type" value="Genomic_DNA"/>
</dbReference>
<gene>
    <name evidence="2" type="ORF">Scep_004799</name>
</gene>
<comment type="caution">
    <text evidence="2">The sequence shown here is derived from an EMBL/GenBank/DDBJ whole genome shotgun (WGS) entry which is preliminary data.</text>
</comment>
<name>A0AAP0KU10_9MAGN</name>
<proteinExistence type="predicted"/>
<feature type="region of interest" description="Disordered" evidence="1">
    <location>
        <begin position="19"/>
        <end position="87"/>
    </location>
</feature>
<evidence type="ECO:0000313" key="2">
    <source>
        <dbReference type="EMBL" id="KAK9158225.1"/>
    </source>
</evidence>
<sequence>MVLKHPFYKRPTFGPTPILHSLTLSPSHHPPNSSASVSSTPKKHGIVTSIHTELPKPPQPQAPNLYSRPMGSRCYLRGQPGHRSNECPQHRHVHLADDVIHEALFGIHKTKVLFLNLTL</sequence>
<dbReference type="Proteomes" id="UP001419268">
    <property type="component" value="Unassembled WGS sequence"/>
</dbReference>